<dbReference type="GO" id="GO:0008270">
    <property type="term" value="F:zinc ion binding"/>
    <property type="evidence" value="ECO:0007669"/>
    <property type="project" value="UniProtKB-KW"/>
</dbReference>
<dbReference type="PROSITE" id="PS01359">
    <property type="entry name" value="ZF_PHD_1"/>
    <property type="match status" value="1"/>
</dbReference>
<dbReference type="InterPro" id="IPR011011">
    <property type="entry name" value="Znf_FYVE_PHD"/>
</dbReference>
<reference evidence="14 15" key="1">
    <citation type="journal article" date="2019" name="Sci. Rep.">
        <title>Comparative genomics of chytrid fungi reveal insights into the obligate biotrophic and pathogenic lifestyle of Synchytrium endobioticum.</title>
        <authorList>
            <person name="van de Vossenberg B.T.L.H."/>
            <person name="Warris S."/>
            <person name="Nguyen H.D.T."/>
            <person name="van Gent-Pelzer M.P.E."/>
            <person name="Joly D.L."/>
            <person name="van de Geest H.C."/>
            <person name="Bonants P.J.M."/>
            <person name="Smith D.S."/>
            <person name="Levesque C.A."/>
            <person name="van der Lee T.A.J."/>
        </authorList>
    </citation>
    <scope>NUCLEOTIDE SEQUENCE [LARGE SCALE GENOMIC DNA]</scope>
    <source>
        <strain evidence="13 15">LEV6574</strain>
        <strain evidence="12 14">MB42</strain>
    </source>
</reference>
<protein>
    <recommendedName>
        <fullName evidence="1">Histone H1</fullName>
    </recommendedName>
</protein>
<dbReference type="SMART" id="SM00526">
    <property type="entry name" value="H15"/>
    <property type="match status" value="1"/>
</dbReference>
<dbReference type="GO" id="GO:0006334">
    <property type="term" value="P:nucleosome assembly"/>
    <property type="evidence" value="ECO:0007669"/>
    <property type="project" value="InterPro"/>
</dbReference>
<dbReference type="InterPro" id="IPR013083">
    <property type="entry name" value="Znf_RING/FYVE/PHD"/>
</dbReference>
<evidence type="ECO:0000256" key="7">
    <source>
        <dbReference type="PROSITE-ProRule" id="PRU00146"/>
    </source>
</evidence>
<sequence length="538" mass="60614">MPAKKVSAINNGSADHPPYQEMIEQAIVTLKERSGSSCQAIKRYILANYTVKDTATTTTRINSAIKKGVDTGRFHRPRESSRRVKLAKQEDSAPAYFKKKAIPTKFTKTAKLAKSTAAKGKAPVVAVDDVPAPAPQERRERLLRKNQTPVVAVDDAPAPAPEKKMEKSLRKRQTPVIDVDDVPAPAPQERRERSLRKRQTPDQNGPVEPIPKKRRANDVPTRPPVDQPKTAFLKEWKKNHPGTCCMCNKSSEEGDDLVVCQEIGCAVVVHQECYGILNLSPSQLERWRCDRCSSPDPALATCVLCPYRDGALRRVKDTNQWVHLTCALWIDEVEFGNHETMSDIDLSKLNPKRWASKCSICTNENDAVYGITLDCHVYKCNQNVHPMCAHTWNLLEDADEYSSAEETQENPFYVYCKKHGSRGDDAQKSAWAKWVASKHRTLMQMEENAPQHGRDHADLRAVFEDAVNTKFAKDAEDFRITQHDLCQSKAKETFLLSEIPRLEKDLGSKTAQVLEYVKEAERIREELKILERGGSSST</sequence>
<evidence type="ECO:0000313" key="13">
    <source>
        <dbReference type="EMBL" id="TPX45602.1"/>
    </source>
</evidence>
<feature type="domain" description="H15" evidence="10">
    <location>
        <begin position="15"/>
        <end position="88"/>
    </location>
</feature>
<dbReference type="PANTHER" id="PTHR13793:SF107">
    <property type="entry name" value="BROMODOMAIN-CONTAINING PROTEIN HOMOLOG"/>
    <property type="match status" value="1"/>
</dbReference>
<feature type="domain" description="PHD-type" evidence="9">
    <location>
        <begin position="241"/>
        <end position="295"/>
    </location>
</feature>
<keyword evidence="6" id="KW-0010">Activator</keyword>
<dbReference type="OrthoDB" id="1110759at2759"/>
<dbReference type="GO" id="GO:0000786">
    <property type="term" value="C:nucleosome"/>
    <property type="evidence" value="ECO:0007669"/>
    <property type="project" value="InterPro"/>
</dbReference>
<keyword evidence="4 7" id="KW-0863">Zinc-finger</keyword>
<evidence type="ECO:0000256" key="5">
    <source>
        <dbReference type="ARBA" id="ARBA00022833"/>
    </source>
</evidence>
<dbReference type="Gene3D" id="3.30.40.10">
    <property type="entry name" value="Zinc/RING finger domain, C3HC4 (zinc finger)"/>
    <property type="match status" value="2"/>
</dbReference>
<dbReference type="InterPro" id="IPR036388">
    <property type="entry name" value="WH-like_DNA-bd_sf"/>
</dbReference>
<dbReference type="PROSITE" id="PS50016">
    <property type="entry name" value="ZF_PHD_2"/>
    <property type="match status" value="1"/>
</dbReference>
<dbReference type="Gene3D" id="1.10.10.10">
    <property type="entry name" value="Winged helix-like DNA-binding domain superfamily/Winged helix DNA-binding domain"/>
    <property type="match status" value="1"/>
</dbReference>
<dbReference type="SUPFAM" id="SSF46785">
    <property type="entry name" value="Winged helix' DNA-binding domain"/>
    <property type="match status" value="1"/>
</dbReference>
<proteinExistence type="predicted"/>
<dbReference type="InterPro" id="IPR034732">
    <property type="entry name" value="EPHD"/>
</dbReference>
<evidence type="ECO:0000256" key="8">
    <source>
        <dbReference type="SAM" id="MobiDB-lite"/>
    </source>
</evidence>
<dbReference type="Pfam" id="PF13831">
    <property type="entry name" value="PHD_2"/>
    <property type="match status" value="1"/>
</dbReference>
<dbReference type="Proteomes" id="UP000317494">
    <property type="component" value="Unassembled WGS sequence"/>
</dbReference>
<evidence type="ECO:0000259" key="11">
    <source>
        <dbReference type="PROSITE" id="PS51805"/>
    </source>
</evidence>
<feature type="region of interest" description="Disordered" evidence="8">
    <location>
        <begin position="129"/>
        <end position="227"/>
    </location>
</feature>
<organism evidence="12 14">
    <name type="scientific">Synchytrium endobioticum</name>
    <dbReference type="NCBI Taxonomy" id="286115"/>
    <lineage>
        <taxon>Eukaryota</taxon>
        <taxon>Fungi</taxon>
        <taxon>Fungi incertae sedis</taxon>
        <taxon>Chytridiomycota</taxon>
        <taxon>Chytridiomycota incertae sedis</taxon>
        <taxon>Chytridiomycetes</taxon>
        <taxon>Synchytriales</taxon>
        <taxon>Synchytriaceae</taxon>
        <taxon>Synchytrium</taxon>
    </lineage>
</organism>
<dbReference type="EMBL" id="QEAN01000185">
    <property type="protein sequence ID" value="TPX43910.1"/>
    <property type="molecule type" value="Genomic_DNA"/>
</dbReference>
<dbReference type="SMART" id="SM00249">
    <property type="entry name" value="PHD"/>
    <property type="match status" value="2"/>
</dbReference>
<keyword evidence="3" id="KW-0479">Metal-binding</keyword>
<dbReference type="GO" id="GO:0006357">
    <property type="term" value="P:regulation of transcription by RNA polymerase II"/>
    <property type="evidence" value="ECO:0007669"/>
    <property type="project" value="TreeGrafter"/>
</dbReference>
<feature type="domain" description="PHD-type" evidence="11">
    <location>
        <begin position="299"/>
        <end position="420"/>
    </location>
</feature>
<dbReference type="EMBL" id="QEAM01000136">
    <property type="protein sequence ID" value="TPX45602.1"/>
    <property type="molecule type" value="Genomic_DNA"/>
</dbReference>
<accession>A0A507CYC2</accession>
<dbReference type="GO" id="GO:0003677">
    <property type="term" value="F:DNA binding"/>
    <property type="evidence" value="ECO:0007669"/>
    <property type="project" value="InterPro"/>
</dbReference>
<dbReference type="Pfam" id="PF00538">
    <property type="entry name" value="Linker_histone"/>
    <property type="match status" value="1"/>
</dbReference>
<evidence type="ECO:0000313" key="15">
    <source>
        <dbReference type="Proteomes" id="UP000320475"/>
    </source>
</evidence>
<dbReference type="InterPro" id="IPR036390">
    <property type="entry name" value="WH_DNA-bd_sf"/>
</dbReference>
<evidence type="ECO:0000256" key="1">
    <source>
        <dbReference type="ARBA" id="ARBA00020833"/>
    </source>
</evidence>
<dbReference type="VEuPathDB" id="FungiDB:SeMB42_g04521"/>
<dbReference type="PROSITE" id="PS51504">
    <property type="entry name" value="H15"/>
    <property type="match status" value="1"/>
</dbReference>
<gene>
    <name evidence="13" type="ORF">SeLEV6574_g03777</name>
    <name evidence="12" type="ORF">SeMB42_g04521</name>
</gene>
<keyword evidence="14" id="KW-1185">Reference proteome</keyword>
<dbReference type="STRING" id="286115.A0A507CYC2"/>
<dbReference type="Pfam" id="PF13832">
    <property type="entry name" value="zf-HC5HC2H_2"/>
    <property type="match status" value="1"/>
</dbReference>
<evidence type="ECO:0000256" key="3">
    <source>
        <dbReference type="ARBA" id="ARBA00022723"/>
    </source>
</evidence>
<dbReference type="InterPro" id="IPR005818">
    <property type="entry name" value="Histone_H1/H5_H15"/>
</dbReference>
<dbReference type="AlphaFoldDB" id="A0A507CYC2"/>
<dbReference type="InterPro" id="IPR050701">
    <property type="entry name" value="Histone_Mod_Regulator"/>
</dbReference>
<dbReference type="InterPro" id="IPR019786">
    <property type="entry name" value="Zinc_finger_PHD-type_CS"/>
</dbReference>
<evidence type="ECO:0000256" key="6">
    <source>
        <dbReference type="ARBA" id="ARBA00023159"/>
    </source>
</evidence>
<evidence type="ECO:0000313" key="14">
    <source>
        <dbReference type="Proteomes" id="UP000317494"/>
    </source>
</evidence>
<dbReference type="PANTHER" id="PTHR13793">
    <property type="entry name" value="PHD FINGER PROTEINS"/>
    <property type="match status" value="1"/>
</dbReference>
<dbReference type="InterPro" id="IPR019787">
    <property type="entry name" value="Znf_PHD-finger"/>
</dbReference>
<evidence type="ECO:0000259" key="10">
    <source>
        <dbReference type="PROSITE" id="PS51504"/>
    </source>
</evidence>
<evidence type="ECO:0000313" key="12">
    <source>
        <dbReference type="EMBL" id="TPX43910.1"/>
    </source>
</evidence>
<evidence type="ECO:0000256" key="2">
    <source>
        <dbReference type="ARBA" id="ARBA00022553"/>
    </source>
</evidence>
<dbReference type="Proteomes" id="UP000320475">
    <property type="component" value="Unassembled WGS sequence"/>
</dbReference>
<dbReference type="SUPFAM" id="SSF57903">
    <property type="entry name" value="FYVE/PHD zinc finger"/>
    <property type="match status" value="1"/>
</dbReference>
<dbReference type="InterPro" id="IPR001965">
    <property type="entry name" value="Znf_PHD"/>
</dbReference>
<dbReference type="PROSITE" id="PS51805">
    <property type="entry name" value="EPHD"/>
    <property type="match status" value="1"/>
</dbReference>
<keyword evidence="2" id="KW-0597">Phosphoprotein</keyword>
<evidence type="ECO:0000256" key="4">
    <source>
        <dbReference type="ARBA" id="ARBA00022771"/>
    </source>
</evidence>
<name>A0A507CYC2_9FUNG</name>
<dbReference type="CDD" id="cd00073">
    <property type="entry name" value="H15"/>
    <property type="match status" value="1"/>
</dbReference>
<comment type="caution">
    <text evidence="12">The sequence shown here is derived from an EMBL/GenBank/DDBJ whole genome shotgun (WGS) entry which is preliminary data.</text>
</comment>
<evidence type="ECO:0000259" key="9">
    <source>
        <dbReference type="PROSITE" id="PS50016"/>
    </source>
</evidence>
<keyword evidence="5" id="KW-0862">Zinc</keyword>